<dbReference type="VEuPathDB" id="FungiDB:RhiirA1_506873"/>
<gene>
    <name evidence="1" type="ORF">RhiirC2_217508</name>
</gene>
<reference evidence="1 2" key="1">
    <citation type="submission" date="2016-04" db="EMBL/GenBank/DDBJ databases">
        <title>Genome analyses suggest a sexual origin of heterokaryosis in a supposedly ancient asexual fungus.</title>
        <authorList>
            <person name="Ropars J."/>
            <person name="Sedzielewska K."/>
            <person name="Noel J."/>
            <person name="Charron P."/>
            <person name="Farinelli L."/>
            <person name="Marton T."/>
            <person name="Kruger M."/>
            <person name="Pelin A."/>
            <person name="Brachmann A."/>
            <person name="Corradi N."/>
        </authorList>
    </citation>
    <scope>NUCLEOTIDE SEQUENCE [LARGE SCALE GENOMIC DNA]</scope>
    <source>
        <strain evidence="1 2">C2</strain>
    </source>
</reference>
<protein>
    <submittedName>
        <fullName evidence="1">Uncharacterized protein</fullName>
    </submittedName>
</protein>
<evidence type="ECO:0000313" key="2">
    <source>
        <dbReference type="Proteomes" id="UP000233469"/>
    </source>
</evidence>
<reference evidence="1 2" key="2">
    <citation type="submission" date="2017-10" db="EMBL/GenBank/DDBJ databases">
        <title>Extensive intraspecific genome diversity in a model arbuscular mycorrhizal fungus.</title>
        <authorList>
            <person name="Chen E.C.H."/>
            <person name="Morin E."/>
            <person name="Baudet D."/>
            <person name="Noel J."/>
            <person name="Ndikumana S."/>
            <person name="Charron P."/>
            <person name="St-Onge C."/>
            <person name="Giorgi J."/>
            <person name="Grigoriev I.V."/>
            <person name="Roux C."/>
            <person name="Martin F.M."/>
            <person name="Corradi N."/>
        </authorList>
    </citation>
    <scope>NUCLEOTIDE SEQUENCE [LARGE SCALE GENOMIC DNA]</scope>
    <source>
        <strain evidence="1 2">C2</strain>
    </source>
</reference>
<name>A0A2N1NPG3_9GLOM</name>
<proteinExistence type="predicted"/>
<dbReference type="Proteomes" id="UP000233469">
    <property type="component" value="Unassembled WGS sequence"/>
</dbReference>
<dbReference type="AlphaFoldDB" id="A0A2N1NPG3"/>
<evidence type="ECO:0000313" key="1">
    <source>
        <dbReference type="EMBL" id="PKK75744.1"/>
    </source>
</evidence>
<comment type="caution">
    <text evidence="1">The sequence shown here is derived from an EMBL/GenBank/DDBJ whole genome shotgun (WGS) entry which is preliminary data.</text>
</comment>
<accession>A0A2N1NPG3</accession>
<dbReference type="VEuPathDB" id="FungiDB:RhiirFUN_026487"/>
<dbReference type="EMBL" id="LLXL01000223">
    <property type="protein sequence ID" value="PKK75744.1"/>
    <property type="molecule type" value="Genomic_DNA"/>
</dbReference>
<dbReference type="VEuPathDB" id="FungiDB:FUN_001457"/>
<sequence length="242" mass="27865">MLSNQCPLLNKIGLGYLLHSIEIHVSPLPINGKKLFGLKDFSQPKHLNRNIEFSMGIENSIGGQIGIPKILDSNIAGSVKNNCITKYSSNEWELCYKSTIKGDHWLYQYIDTNLDKVVSHRENFIPGVHSSQWFIHEGMHGFYITITQVLRCEITRGWRRFLPNTKISLQQFPMMTHNLKVTFNNLNNFNSKLKKLNKTCYYNDDIITIVGNNRTENKFETQNILTLNNEKIGEIKCSLDSI</sequence>
<organism evidence="1 2">
    <name type="scientific">Rhizophagus irregularis</name>
    <dbReference type="NCBI Taxonomy" id="588596"/>
    <lineage>
        <taxon>Eukaryota</taxon>
        <taxon>Fungi</taxon>
        <taxon>Fungi incertae sedis</taxon>
        <taxon>Mucoromycota</taxon>
        <taxon>Glomeromycotina</taxon>
        <taxon>Glomeromycetes</taxon>
        <taxon>Glomerales</taxon>
        <taxon>Glomeraceae</taxon>
        <taxon>Rhizophagus</taxon>
    </lineage>
</organism>